<sequence>MDPEFSWEARIFGFAGTVLRLPRQDYYWYLFGSRILPLGSWQLSSSYAAFYFCRKSLSDLGGAGKGVMTQVPDFATFHVWIRRDYEVLLDFCTFAPLDVPLFDKGWPGSEVSGDLIQLVCPLKIFVSTTERWIRLRFGSLYIVFLRRALVGWSRLNSSIFGNMEGSPYRKFSFSRRKGAVPGTGPGVLLRGDPACLLAGTQRPVSCLGSGEIKCQSIFPQQLAPYCSISSSNSGITCALKSTGVAHSQQASLRQDITPIILRSQGEDKFPYTRQGSGAIF</sequence>
<dbReference type="Proteomes" id="UP000712600">
    <property type="component" value="Unassembled WGS sequence"/>
</dbReference>
<protein>
    <submittedName>
        <fullName evidence="1">Uncharacterized protein</fullName>
    </submittedName>
</protein>
<dbReference type="EMBL" id="QGKX02000088">
    <property type="protein sequence ID" value="KAF3589804.1"/>
    <property type="molecule type" value="Genomic_DNA"/>
</dbReference>
<dbReference type="AlphaFoldDB" id="A0A8S9SD26"/>
<evidence type="ECO:0000313" key="2">
    <source>
        <dbReference type="Proteomes" id="UP000712600"/>
    </source>
</evidence>
<accession>A0A8S9SD26</accession>
<proteinExistence type="predicted"/>
<gene>
    <name evidence="1" type="ORF">F2Q69_00028800</name>
</gene>
<reference evidence="1" key="1">
    <citation type="submission" date="2019-12" db="EMBL/GenBank/DDBJ databases">
        <title>Genome sequencing and annotation of Brassica cretica.</title>
        <authorList>
            <person name="Studholme D.J."/>
            <person name="Sarris P."/>
        </authorList>
    </citation>
    <scope>NUCLEOTIDE SEQUENCE</scope>
    <source>
        <strain evidence="1">PFS-109/04</strain>
        <tissue evidence="1">Leaf</tissue>
    </source>
</reference>
<name>A0A8S9SD26_BRACR</name>
<evidence type="ECO:0000313" key="1">
    <source>
        <dbReference type="EMBL" id="KAF3589804.1"/>
    </source>
</evidence>
<organism evidence="1 2">
    <name type="scientific">Brassica cretica</name>
    <name type="common">Mustard</name>
    <dbReference type="NCBI Taxonomy" id="69181"/>
    <lineage>
        <taxon>Eukaryota</taxon>
        <taxon>Viridiplantae</taxon>
        <taxon>Streptophyta</taxon>
        <taxon>Embryophyta</taxon>
        <taxon>Tracheophyta</taxon>
        <taxon>Spermatophyta</taxon>
        <taxon>Magnoliopsida</taxon>
        <taxon>eudicotyledons</taxon>
        <taxon>Gunneridae</taxon>
        <taxon>Pentapetalae</taxon>
        <taxon>rosids</taxon>
        <taxon>malvids</taxon>
        <taxon>Brassicales</taxon>
        <taxon>Brassicaceae</taxon>
        <taxon>Brassiceae</taxon>
        <taxon>Brassica</taxon>
    </lineage>
</organism>
<comment type="caution">
    <text evidence="1">The sequence shown here is derived from an EMBL/GenBank/DDBJ whole genome shotgun (WGS) entry which is preliminary data.</text>
</comment>